<organism evidence="2 3">
    <name type="scientific">Burkholderia thailandensis</name>
    <dbReference type="NCBI Taxonomy" id="57975"/>
    <lineage>
        <taxon>Bacteria</taxon>
        <taxon>Pseudomonadati</taxon>
        <taxon>Pseudomonadota</taxon>
        <taxon>Betaproteobacteria</taxon>
        <taxon>Burkholderiales</taxon>
        <taxon>Burkholderiaceae</taxon>
        <taxon>Burkholderia</taxon>
        <taxon>pseudomallei group</taxon>
    </lineage>
</organism>
<gene>
    <name evidence="2" type="ORF">C7S16_2928</name>
</gene>
<evidence type="ECO:0000313" key="2">
    <source>
        <dbReference type="EMBL" id="MDW9254811.1"/>
    </source>
</evidence>
<evidence type="ECO:0000256" key="1">
    <source>
        <dbReference type="SAM" id="MobiDB-lite"/>
    </source>
</evidence>
<reference evidence="2" key="1">
    <citation type="submission" date="2018-08" db="EMBL/GenBank/DDBJ databases">
        <title>Identification of Burkholderia cepacia strains that express a Burkholderia pseudomallei-like capsular polysaccharide.</title>
        <authorList>
            <person name="Burtnick M.N."/>
            <person name="Vongsouvath M."/>
            <person name="Newton P."/>
            <person name="Wuthiekanun V."/>
            <person name="Limmathurotsakul D."/>
            <person name="Brett P.J."/>
            <person name="Chantratita N."/>
            <person name="Dance D.A."/>
        </authorList>
    </citation>
    <scope>NUCLEOTIDE SEQUENCE</scope>
    <source>
        <strain evidence="2">SBXCC001</strain>
    </source>
</reference>
<dbReference type="Proteomes" id="UP001272137">
    <property type="component" value="Unassembled WGS sequence"/>
</dbReference>
<feature type="compositionally biased region" description="Basic and acidic residues" evidence="1">
    <location>
        <begin position="1"/>
        <end position="12"/>
    </location>
</feature>
<proteinExistence type="predicted"/>
<sequence length="37" mass="4339">MKDSARAIERMRVGRRPNVARRRASRGRRALSNETKE</sequence>
<comment type="caution">
    <text evidence="2">The sequence shown here is derived from an EMBL/GenBank/DDBJ whole genome shotgun (WGS) entry which is preliminary data.</text>
</comment>
<evidence type="ECO:0000313" key="3">
    <source>
        <dbReference type="Proteomes" id="UP001272137"/>
    </source>
</evidence>
<dbReference type="AlphaFoldDB" id="A0AAW9CY35"/>
<protein>
    <submittedName>
        <fullName evidence="2">Uncharacterized protein</fullName>
    </submittedName>
</protein>
<accession>A0AAW9CY35</accession>
<feature type="compositionally biased region" description="Basic residues" evidence="1">
    <location>
        <begin position="13"/>
        <end position="29"/>
    </location>
</feature>
<dbReference type="EMBL" id="QXCT01000002">
    <property type="protein sequence ID" value="MDW9254811.1"/>
    <property type="molecule type" value="Genomic_DNA"/>
</dbReference>
<feature type="region of interest" description="Disordered" evidence="1">
    <location>
        <begin position="1"/>
        <end position="37"/>
    </location>
</feature>
<name>A0AAW9CY35_BURTH</name>